<feature type="region of interest" description="Disordered" evidence="1">
    <location>
        <begin position="21"/>
        <end position="86"/>
    </location>
</feature>
<dbReference type="Pfam" id="PF25418">
    <property type="entry name" value="DUF7890"/>
    <property type="match status" value="1"/>
</dbReference>
<organism evidence="3 4">
    <name type="scientific">Eleusine coracana subsp. coracana</name>
    <dbReference type="NCBI Taxonomy" id="191504"/>
    <lineage>
        <taxon>Eukaryota</taxon>
        <taxon>Viridiplantae</taxon>
        <taxon>Streptophyta</taxon>
        <taxon>Embryophyta</taxon>
        <taxon>Tracheophyta</taxon>
        <taxon>Spermatophyta</taxon>
        <taxon>Magnoliopsida</taxon>
        <taxon>Liliopsida</taxon>
        <taxon>Poales</taxon>
        <taxon>Poaceae</taxon>
        <taxon>PACMAD clade</taxon>
        <taxon>Chloridoideae</taxon>
        <taxon>Cynodonteae</taxon>
        <taxon>Eleusininae</taxon>
        <taxon>Eleusine</taxon>
    </lineage>
</organism>
<proteinExistence type="predicted"/>
<comment type="caution">
    <text evidence="3">The sequence shown here is derived from an EMBL/GenBank/DDBJ whole genome shotgun (WGS) entry which is preliminary data.</text>
</comment>
<feature type="domain" description="DUF7890" evidence="2">
    <location>
        <begin position="87"/>
        <end position="104"/>
    </location>
</feature>
<evidence type="ECO:0000259" key="2">
    <source>
        <dbReference type="Pfam" id="PF25418"/>
    </source>
</evidence>
<dbReference type="InterPro" id="IPR057212">
    <property type="entry name" value="DUF7890"/>
</dbReference>
<dbReference type="PANTHER" id="PTHR35704:SF1">
    <property type="entry name" value="OS02G0254600 PROTEIN"/>
    <property type="match status" value="1"/>
</dbReference>
<sequence length="148" mass="15755">MNKPRQRRLVSLKLLVKAVHELRRSPGSKGNKQAKIEGKSSSSSATAADGKGGGELEAMRKVNSNPKGNVLRSRLHGGRSGGQKKGVVRVKVVLTKEEAARLLTLTVGGQKTAAQIVAEVKRMELRRAASAAANAWRPALESIPEEAS</sequence>
<dbReference type="AlphaFoldDB" id="A0AAV5FTI2"/>
<name>A0AAV5FTI2_ELECO</name>
<protein>
    <recommendedName>
        <fullName evidence="2">DUF7890 domain-containing protein</fullName>
    </recommendedName>
</protein>
<dbReference type="Proteomes" id="UP001054889">
    <property type="component" value="Unassembled WGS sequence"/>
</dbReference>
<dbReference type="PANTHER" id="PTHR35704">
    <property type="entry name" value="OS02G0254600 PROTEIN"/>
    <property type="match status" value="1"/>
</dbReference>
<reference evidence="3" key="2">
    <citation type="submission" date="2021-12" db="EMBL/GenBank/DDBJ databases">
        <title>Resequencing data analysis of finger millet.</title>
        <authorList>
            <person name="Hatakeyama M."/>
            <person name="Aluri S."/>
            <person name="Balachadran M.T."/>
            <person name="Sivarajan S.R."/>
            <person name="Poveda L."/>
            <person name="Shimizu-Inatsugi R."/>
            <person name="Schlapbach R."/>
            <person name="Sreeman S.M."/>
            <person name="Shimizu K.K."/>
        </authorList>
    </citation>
    <scope>NUCLEOTIDE SEQUENCE</scope>
</reference>
<evidence type="ECO:0000256" key="1">
    <source>
        <dbReference type="SAM" id="MobiDB-lite"/>
    </source>
</evidence>
<accession>A0AAV5FTI2</accession>
<evidence type="ECO:0000313" key="3">
    <source>
        <dbReference type="EMBL" id="GJN38133.1"/>
    </source>
</evidence>
<gene>
    <name evidence="3" type="primary">gb27146</name>
    <name evidence="3" type="ORF">PR202_gb27146</name>
</gene>
<reference evidence="3" key="1">
    <citation type="journal article" date="2018" name="DNA Res.">
        <title>Multiple hybrid de novo genome assembly of finger millet, an orphan allotetraploid crop.</title>
        <authorList>
            <person name="Hatakeyama M."/>
            <person name="Aluri S."/>
            <person name="Balachadran M.T."/>
            <person name="Sivarajan S.R."/>
            <person name="Patrignani A."/>
            <person name="Gruter S."/>
            <person name="Poveda L."/>
            <person name="Shimizu-Inatsugi R."/>
            <person name="Baeten J."/>
            <person name="Francoijs K.J."/>
            <person name="Nataraja K.N."/>
            <person name="Reddy Y.A.N."/>
            <person name="Phadnis S."/>
            <person name="Ravikumar R.L."/>
            <person name="Schlapbach R."/>
            <person name="Sreeman S.M."/>
            <person name="Shimizu K.K."/>
        </authorList>
    </citation>
    <scope>NUCLEOTIDE SEQUENCE</scope>
</reference>
<evidence type="ECO:0000313" key="4">
    <source>
        <dbReference type="Proteomes" id="UP001054889"/>
    </source>
</evidence>
<keyword evidence="4" id="KW-1185">Reference proteome</keyword>
<dbReference type="EMBL" id="BQKI01000095">
    <property type="protein sequence ID" value="GJN38133.1"/>
    <property type="molecule type" value="Genomic_DNA"/>
</dbReference>